<evidence type="ECO:0000256" key="4">
    <source>
        <dbReference type="ARBA" id="ARBA00022638"/>
    </source>
</evidence>
<comment type="subcellular location">
    <subcellularLocation>
        <location evidence="9">Host cytoplasm</location>
    </subcellularLocation>
    <text evidence="9">The endolysin is cytoplasmic, but can reach the periplasmic space with the help of the holins which disrupt the host cell membrane.</text>
</comment>
<proteinExistence type="inferred from homology"/>
<evidence type="ECO:0000313" key="11">
    <source>
        <dbReference type="EMBL" id="CAB4121079.1"/>
    </source>
</evidence>
<dbReference type="SUPFAM" id="SSF53955">
    <property type="entry name" value="Lysozyme-like"/>
    <property type="match status" value="1"/>
</dbReference>
<dbReference type="GO" id="GO:0003796">
    <property type="term" value="F:lysozyme activity"/>
    <property type="evidence" value="ECO:0007669"/>
    <property type="project" value="UniProtKB-UniRule"/>
</dbReference>
<feature type="active site" description="Proton donor/acceptor" evidence="9">
    <location>
        <position position="34"/>
    </location>
</feature>
<name>A0A6J5KLJ0_9CAUD</name>
<evidence type="ECO:0000256" key="3">
    <source>
        <dbReference type="ARBA" id="ARBA00022612"/>
    </source>
</evidence>
<keyword evidence="5 9" id="KW-0378">Hydrolase</keyword>
<keyword evidence="6 9" id="KW-0204">Cytolysis</keyword>
<evidence type="ECO:0000256" key="2">
    <source>
        <dbReference type="ARBA" id="ARBA00022529"/>
    </source>
</evidence>
<comment type="function">
    <text evidence="9">Endolysin with lysozyme activity that degrades host peptidoglycans and participates with the holin and spanin proteins in the sequential events which lead to the programmed host cell lysis releasing the mature viral particles. Once the holin has permeabilized the host cell membrane, the endolysin can reach the periplasm and break down the peptidoglycan layer.</text>
</comment>
<comment type="catalytic activity">
    <reaction evidence="1 9 10">
        <text>Hydrolysis of (1-&gt;4)-beta-linkages between N-acetylmuramic acid and N-acetyl-D-glucosamine residues in a peptidoglycan and between N-acetyl-D-glucosamine residues in chitodextrins.</text>
        <dbReference type="EC" id="3.2.1.17"/>
    </reaction>
</comment>
<gene>
    <name evidence="11" type="ORF">UFOVP7_34</name>
</gene>
<dbReference type="CDD" id="cd16900">
    <property type="entry name" value="endolysin_R21-like"/>
    <property type="match status" value="1"/>
</dbReference>
<dbReference type="InterPro" id="IPR023347">
    <property type="entry name" value="Lysozyme_dom_sf"/>
</dbReference>
<dbReference type="InterPro" id="IPR023346">
    <property type="entry name" value="Lysozyme-like_dom_sf"/>
</dbReference>
<keyword evidence="9" id="KW-1035">Host cytoplasm</keyword>
<dbReference type="InterPro" id="IPR034690">
    <property type="entry name" value="Endolysin_T4_type"/>
</dbReference>
<evidence type="ECO:0000256" key="10">
    <source>
        <dbReference type="RuleBase" id="RU003788"/>
    </source>
</evidence>
<dbReference type="GO" id="GO:0016998">
    <property type="term" value="P:cell wall macromolecule catabolic process"/>
    <property type="evidence" value="ECO:0007669"/>
    <property type="project" value="InterPro"/>
</dbReference>
<evidence type="ECO:0000256" key="5">
    <source>
        <dbReference type="ARBA" id="ARBA00022801"/>
    </source>
</evidence>
<dbReference type="GO" id="GO:0030430">
    <property type="term" value="C:host cell cytoplasm"/>
    <property type="evidence" value="ECO:0007669"/>
    <property type="project" value="UniProtKB-SubCell"/>
</dbReference>
<dbReference type="HAMAP" id="MF_04110">
    <property type="entry name" value="ENDOLYSIN_T4"/>
    <property type="match status" value="1"/>
</dbReference>
<evidence type="ECO:0000256" key="9">
    <source>
        <dbReference type="HAMAP-Rule" id="MF_04110"/>
    </source>
</evidence>
<evidence type="ECO:0000256" key="7">
    <source>
        <dbReference type="ARBA" id="ARBA00023142"/>
    </source>
</evidence>
<dbReference type="EC" id="3.2.1.17" evidence="9"/>
<keyword evidence="3 9" id="KW-1188">Viral release from host cell</keyword>
<evidence type="ECO:0000256" key="1">
    <source>
        <dbReference type="ARBA" id="ARBA00000632"/>
    </source>
</evidence>
<comment type="similarity">
    <text evidence="9 10">Belongs to the glycosyl hydrolase 24 family.</text>
</comment>
<keyword evidence="2 9" id="KW-0929">Antimicrobial</keyword>
<dbReference type="GO" id="GO:0009253">
    <property type="term" value="P:peptidoglycan catabolic process"/>
    <property type="evidence" value="ECO:0007669"/>
    <property type="project" value="UniProtKB-UniRule"/>
</dbReference>
<dbReference type="PANTHER" id="PTHR38107">
    <property type="match status" value="1"/>
</dbReference>
<keyword evidence="7 9" id="KW-0578">Host cell lysis by virus</keyword>
<keyword evidence="4 9" id="KW-0081">Bacteriolytic enzyme</keyword>
<evidence type="ECO:0000256" key="6">
    <source>
        <dbReference type="ARBA" id="ARBA00022852"/>
    </source>
</evidence>
<reference evidence="11" key="1">
    <citation type="submission" date="2020-04" db="EMBL/GenBank/DDBJ databases">
        <authorList>
            <person name="Chiriac C."/>
            <person name="Salcher M."/>
            <person name="Ghai R."/>
            <person name="Kavagutti S V."/>
        </authorList>
    </citation>
    <scope>NUCLEOTIDE SEQUENCE</scope>
</reference>
<dbReference type="InterPro" id="IPR002196">
    <property type="entry name" value="Glyco_hydro_24"/>
</dbReference>
<evidence type="ECO:0000256" key="8">
    <source>
        <dbReference type="ARBA" id="ARBA00023295"/>
    </source>
</evidence>
<dbReference type="GO" id="GO:0044659">
    <property type="term" value="P:viral release from host cell by cytolysis"/>
    <property type="evidence" value="ECO:0007669"/>
    <property type="project" value="UniProtKB-UniRule"/>
</dbReference>
<dbReference type="Gene3D" id="1.10.530.40">
    <property type="match status" value="1"/>
</dbReference>
<dbReference type="GO" id="GO:0042742">
    <property type="term" value="P:defense response to bacterium"/>
    <property type="evidence" value="ECO:0007669"/>
    <property type="project" value="UniProtKB-KW"/>
</dbReference>
<organism evidence="11">
    <name type="scientific">uncultured Caudovirales phage</name>
    <dbReference type="NCBI Taxonomy" id="2100421"/>
    <lineage>
        <taxon>Viruses</taxon>
        <taxon>Duplodnaviria</taxon>
        <taxon>Heunggongvirae</taxon>
        <taxon>Uroviricota</taxon>
        <taxon>Caudoviricetes</taxon>
        <taxon>Peduoviridae</taxon>
        <taxon>Maltschvirus</taxon>
        <taxon>Maltschvirus maltsch</taxon>
    </lineage>
</organism>
<dbReference type="Pfam" id="PF00959">
    <property type="entry name" value="Phage_lysozyme"/>
    <property type="match status" value="1"/>
</dbReference>
<dbReference type="EMBL" id="LR796141">
    <property type="protein sequence ID" value="CAB4121079.1"/>
    <property type="molecule type" value="Genomic_DNA"/>
</dbReference>
<accession>A0A6J5KLJ0</accession>
<feature type="active site" description="Proton donor/acceptor" evidence="9">
    <location>
        <position position="25"/>
    </location>
</feature>
<dbReference type="InterPro" id="IPR051018">
    <property type="entry name" value="Bacteriophage_GH24"/>
</dbReference>
<sequence length="161" mass="17229">MSPSDNQKRIASAVALATALAVPAEGLRQWAYADTGGILTVCRGHTGKDVERGKYYSLAQCEQFMNADMLNAVLIVEKCTTNLPSNVLAAFGDVTYNEGPTAACDTKHSTAARYLKVGMIKEACLELPKWNKAKVAGVLVPLPGLTKRRNAEVQVCTQGLS</sequence>
<dbReference type="PANTHER" id="PTHR38107:SF3">
    <property type="entry name" value="LYSOZYME RRRD-RELATED"/>
    <property type="match status" value="1"/>
</dbReference>
<keyword evidence="8 9" id="KW-0326">Glycosidase</keyword>
<protein>
    <recommendedName>
        <fullName evidence="9">Endolysin</fullName>
        <ecNumber evidence="9">3.2.1.17</ecNumber>
    </recommendedName>
    <alternativeName>
        <fullName evidence="9">Lysis protein</fullName>
    </alternativeName>
    <alternativeName>
        <fullName evidence="9">Lysozyme</fullName>
    </alternativeName>
    <alternativeName>
        <fullName evidence="9">Muramidase</fullName>
    </alternativeName>
</protein>